<organism evidence="1 2">
    <name type="scientific">Xanthomonas pisi</name>
    <dbReference type="NCBI Taxonomy" id="56457"/>
    <lineage>
        <taxon>Bacteria</taxon>
        <taxon>Pseudomonadati</taxon>
        <taxon>Pseudomonadota</taxon>
        <taxon>Gammaproteobacteria</taxon>
        <taxon>Lysobacterales</taxon>
        <taxon>Lysobacteraceae</taxon>
        <taxon>Xanthomonas</taxon>
    </lineage>
</organism>
<dbReference type="Proteomes" id="UP000238191">
    <property type="component" value="Unassembled WGS sequence"/>
</dbReference>
<accession>A0A2S7CN44</accession>
<reference evidence="2" key="1">
    <citation type="submission" date="2016-08" db="EMBL/GenBank/DDBJ databases">
        <authorList>
            <person name="Merda D."/>
            <person name="Briand M."/>
            <person name="Taghouti G."/>
            <person name="Carrere S."/>
            <person name="Gouzy J."/>
            <person name="Portier P."/>
            <person name="Jacques M.-A."/>
            <person name="Fischer-Le Saux M."/>
        </authorList>
    </citation>
    <scope>NUCLEOTIDE SEQUENCE [LARGE SCALE GENOMIC DNA]</scope>
    <source>
        <strain evidence="2">CFBP4643</strain>
    </source>
</reference>
<evidence type="ECO:0000313" key="1">
    <source>
        <dbReference type="EMBL" id="PPU63018.1"/>
    </source>
</evidence>
<dbReference type="AlphaFoldDB" id="A0A2S7CN44"/>
<dbReference type="RefSeq" id="WP_084726082.1">
    <property type="nucleotide sequence ID" value="NZ_MDEI01000047.1"/>
</dbReference>
<name>A0A2S7CN44_9XANT</name>
<dbReference type="EMBL" id="MDEI01000047">
    <property type="protein sequence ID" value="PPU63018.1"/>
    <property type="molecule type" value="Genomic_DNA"/>
</dbReference>
<sequence length="150" mass="15773">MTICVIALELSVMQTNPHANLSSLALLAAASLFFISGCSAMQQDSRPGFNTQQSAAKARQQLQAANPVGSPIMAAQKNLEDLGFHCQALSSPGAGYRASIMCTLSPAVKEAQPSVTAPAVPVTWMVGFHSADGIYLSKLVVNRAPQDIEE</sequence>
<keyword evidence="2" id="KW-1185">Reference proteome</keyword>
<gene>
    <name evidence="1" type="ORF">XpiCFBP4643_22995</name>
</gene>
<comment type="caution">
    <text evidence="1">The sequence shown here is derived from an EMBL/GenBank/DDBJ whole genome shotgun (WGS) entry which is preliminary data.</text>
</comment>
<evidence type="ECO:0000313" key="2">
    <source>
        <dbReference type="Proteomes" id="UP000238191"/>
    </source>
</evidence>
<protein>
    <submittedName>
        <fullName evidence="1">Uncharacterized protein</fullName>
    </submittedName>
</protein>
<proteinExistence type="predicted"/>
<dbReference type="OrthoDB" id="6006916at2"/>